<evidence type="ECO:0000256" key="8">
    <source>
        <dbReference type="SAM" id="Phobius"/>
    </source>
</evidence>
<evidence type="ECO:0000256" key="7">
    <source>
        <dbReference type="ARBA" id="ARBA00023136"/>
    </source>
</evidence>
<feature type="transmembrane region" description="Helical" evidence="8">
    <location>
        <begin position="337"/>
        <end position="355"/>
    </location>
</feature>
<feature type="transmembrane region" description="Helical" evidence="8">
    <location>
        <begin position="178"/>
        <end position="200"/>
    </location>
</feature>
<dbReference type="PANTHER" id="PTHR33908">
    <property type="entry name" value="MANNOSYLTRANSFERASE YKCB-RELATED"/>
    <property type="match status" value="1"/>
</dbReference>
<dbReference type="PANTHER" id="PTHR33908:SF3">
    <property type="entry name" value="UNDECAPRENYL PHOSPHATE-ALPHA-4-AMINO-4-DEOXY-L-ARABINOSE ARABINOSYL TRANSFERASE"/>
    <property type="match status" value="1"/>
</dbReference>
<keyword evidence="3" id="KW-0328">Glycosyltransferase</keyword>
<evidence type="ECO:0000313" key="11">
    <source>
        <dbReference type="Proteomes" id="UP000237340"/>
    </source>
</evidence>
<feature type="transmembrane region" description="Helical" evidence="8">
    <location>
        <begin position="310"/>
        <end position="330"/>
    </location>
</feature>
<comment type="subcellular location">
    <subcellularLocation>
        <location evidence="1">Cell membrane</location>
        <topology evidence="1">Multi-pass membrane protein</topology>
    </subcellularLocation>
</comment>
<dbReference type="EMBL" id="PPXD01000005">
    <property type="protein sequence ID" value="POH69002.1"/>
    <property type="molecule type" value="Genomic_DNA"/>
</dbReference>
<dbReference type="GO" id="GO:0009103">
    <property type="term" value="P:lipopolysaccharide biosynthetic process"/>
    <property type="evidence" value="ECO:0007669"/>
    <property type="project" value="UniProtKB-ARBA"/>
</dbReference>
<accession>A0A2S3ZL32</accession>
<keyword evidence="7 8" id="KW-0472">Membrane</keyword>
<evidence type="ECO:0000256" key="5">
    <source>
        <dbReference type="ARBA" id="ARBA00022692"/>
    </source>
</evidence>
<dbReference type="Pfam" id="PF13231">
    <property type="entry name" value="PMT_2"/>
    <property type="match status" value="1"/>
</dbReference>
<dbReference type="GO" id="GO:0016763">
    <property type="term" value="F:pentosyltransferase activity"/>
    <property type="evidence" value="ECO:0007669"/>
    <property type="project" value="TreeGrafter"/>
</dbReference>
<dbReference type="AlphaFoldDB" id="A0A2S3ZL32"/>
<dbReference type="InterPro" id="IPR038731">
    <property type="entry name" value="RgtA/B/C-like"/>
</dbReference>
<dbReference type="Proteomes" id="UP000237340">
    <property type="component" value="Unassembled WGS sequence"/>
</dbReference>
<dbReference type="GO" id="GO:0005886">
    <property type="term" value="C:plasma membrane"/>
    <property type="evidence" value="ECO:0007669"/>
    <property type="project" value="UniProtKB-SubCell"/>
</dbReference>
<evidence type="ECO:0000256" key="6">
    <source>
        <dbReference type="ARBA" id="ARBA00022989"/>
    </source>
</evidence>
<feature type="transmembrane region" description="Helical" evidence="8">
    <location>
        <begin position="220"/>
        <end position="241"/>
    </location>
</feature>
<keyword evidence="2" id="KW-1003">Cell membrane</keyword>
<evidence type="ECO:0000256" key="1">
    <source>
        <dbReference type="ARBA" id="ARBA00004651"/>
    </source>
</evidence>
<keyword evidence="5 8" id="KW-0812">Transmembrane</keyword>
<gene>
    <name evidence="10" type="ORF">C3B61_03660</name>
</gene>
<dbReference type="InterPro" id="IPR050297">
    <property type="entry name" value="LipidA_mod_glycosyltrf_83"/>
</dbReference>
<keyword evidence="11" id="KW-1185">Reference proteome</keyword>
<feature type="transmembrane region" description="Helical" evidence="8">
    <location>
        <begin position="149"/>
        <end position="166"/>
    </location>
</feature>
<keyword evidence="6 8" id="KW-1133">Transmembrane helix</keyword>
<protein>
    <recommendedName>
        <fullName evidence="9">Glycosyltransferase RgtA/B/C/D-like domain-containing protein</fullName>
    </recommendedName>
</protein>
<evidence type="ECO:0000256" key="4">
    <source>
        <dbReference type="ARBA" id="ARBA00022679"/>
    </source>
</evidence>
<organism evidence="10 11">
    <name type="scientific">Cryobacterium zongtaii</name>
    <dbReference type="NCBI Taxonomy" id="1259217"/>
    <lineage>
        <taxon>Bacteria</taxon>
        <taxon>Bacillati</taxon>
        <taxon>Actinomycetota</taxon>
        <taxon>Actinomycetes</taxon>
        <taxon>Micrococcales</taxon>
        <taxon>Microbacteriaceae</taxon>
        <taxon>Cryobacterium</taxon>
    </lineage>
</organism>
<dbReference type="RefSeq" id="WP_103459580.1">
    <property type="nucleotide sequence ID" value="NZ_PPXD01000005.1"/>
</dbReference>
<feature type="transmembrane region" description="Helical" evidence="8">
    <location>
        <begin position="361"/>
        <end position="381"/>
    </location>
</feature>
<reference evidence="10 11" key="1">
    <citation type="submission" date="2018-01" db="EMBL/GenBank/DDBJ databases">
        <title>Cryobacterium sp. nov., from glaciers in China.</title>
        <authorList>
            <person name="Liu Q."/>
            <person name="Xin Y.-H."/>
        </authorList>
    </citation>
    <scope>NUCLEOTIDE SEQUENCE [LARGE SCALE GENOMIC DNA]</scope>
    <source>
        <strain evidence="10 11">TMN-42</strain>
    </source>
</reference>
<dbReference type="GO" id="GO:0010041">
    <property type="term" value="P:response to iron(III) ion"/>
    <property type="evidence" value="ECO:0007669"/>
    <property type="project" value="TreeGrafter"/>
</dbReference>
<evidence type="ECO:0000259" key="9">
    <source>
        <dbReference type="Pfam" id="PF13231"/>
    </source>
</evidence>
<proteinExistence type="predicted"/>
<feature type="domain" description="Glycosyltransferase RgtA/B/C/D-like" evidence="9">
    <location>
        <begin position="80"/>
        <end position="239"/>
    </location>
</feature>
<evidence type="ECO:0000256" key="3">
    <source>
        <dbReference type="ARBA" id="ARBA00022676"/>
    </source>
</evidence>
<keyword evidence="4" id="KW-0808">Transferase</keyword>
<evidence type="ECO:0000313" key="10">
    <source>
        <dbReference type="EMBL" id="POH69002.1"/>
    </source>
</evidence>
<name>A0A2S3ZL32_9MICO</name>
<sequence>MTTVLASPLVEAPEPTRHGRRGFAATAALLGLVGFLVSVAGSWQPSYWGDEAASVLSAERSLQSLFRMLGTVDAVHGVYYLLLHGWIDVFGASEFATRLLSALSIGAATAGTAVLARMLVNPRVALFAALVFAVLPRVTYMGAEARSTALATMIAVWCTVLLVHIVRSRPTTATLTLALWSGYAVLLAAGIAVFVYIALLVPVHGLLVTLLTRHSPRVTVLTWAGGVGAALAVASPIIILAHTQRDQIAFLARRAQASPLDAAVQQWFGTPALAALAWLLIAVGCLTAFVPRFQGVGVNAGSGRVPRAELVVLLAWLVVPSTTLLIGTHLITPMYAYRYLSICAPAAAILMAVGIVGLRPIWARAIALLLVVTLAAPGYLAQRSDFAKDHGSDWRQTADILRAEARPRDAVVFDESTRPSRRPRLAGHLYPAAFVGLNDITRDESFENTDGLWDRTLPLEVAAFRLAATDRVWLLQNVGSRGTAAGTDLAVLREAGFAIVSSRTINRTILIEMTRLTMP</sequence>
<feature type="transmembrane region" description="Helical" evidence="8">
    <location>
        <begin position="23"/>
        <end position="43"/>
    </location>
</feature>
<evidence type="ECO:0000256" key="2">
    <source>
        <dbReference type="ARBA" id="ARBA00022475"/>
    </source>
</evidence>
<feature type="transmembrane region" description="Helical" evidence="8">
    <location>
        <begin position="123"/>
        <end position="143"/>
    </location>
</feature>
<feature type="transmembrane region" description="Helical" evidence="8">
    <location>
        <begin position="262"/>
        <end position="290"/>
    </location>
</feature>
<comment type="caution">
    <text evidence="10">The sequence shown here is derived from an EMBL/GenBank/DDBJ whole genome shotgun (WGS) entry which is preliminary data.</text>
</comment>